<comment type="caution">
    <text evidence="4">The sequence shown here is derived from an EMBL/GenBank/DDBJ whole genome shotgun (WGS) entry which is preliminary data.</text>
</comment>
<keyword evidence="2" id="KW-0472">Membrane</keyword>
<feature type="domain" description="Transglutaminase-like" evidence="3">
    <location>
        <begin position="521"/>
        <end position="597"/>
    </location>
</feature>
<feature type="transmembrane region" description="Helical" evidence="2">
    <location>
        <begin position="177"/>
        <end position="194"/>
    </location>
</feature>
<feature type="compositionally biased region" description="Low complexity" evidence="1">
    <location>
        <begin position="388"/>
        <end position="401"/>
    </location>
</feature>
<feature type="region of interest" description="Disordered" evidence="1">
    <location>
        <begin position="591"/>
        <end position="652"/>
    </location>
</feature>
<dbReference type="SUPFAM" id="SSF54001">
    <property type="entry name" value="Cysteine proteinases"/>
    <property type="match status" value="1"/>
</dbReference>
<feature type="region of interest" description="Disordered" evidence="1">
    <location>
        <begin position="1"/>
        <end position="31"/>
    </location>
</feature>
<dbReference type="InterPro" id="IPR002931">
    <property type="entry name" value="Transglutaminase-like"/>
</dbReference>
<feature type="transmembrane region" description="Helical" evidence="2">
    <location>
        <begin position="200"/>
        <end position="219"/>
    </location>
</feature>
<proteinExistence type="predicted"/>
<dbReference type="EMBL" id="JABCJJ010000001">
    <property type="protein sequence ID" value="NMR18819.1"/>
    <property type="molecule type" value="Genomic_DNA"/>
</dbReference>
<evidence type="ECO:0000313" key="4">
    <source>
        <dbReference type="EMBL" id="NMR18819.1"/>
    </source>
</evidence>
<protein>
    <submittedName>
        <fullName evidence="4">Transglutaminase domain-containing protein</fullName>
    </submittedName>
</protein>
<evidence type="ECO:0000256" key="2">
    <source>
        <dbReference type="SAM" id="Phobius"/>
    </source>
</evidence>
<evidence type="ECO:0000259" key="3">
    <source>
        <dbReference type="SMART" id="SM00460"/>
    </source>
</evidence>
<dbReference type="SMART" id="SM00460">
    <property type="entry name" value="TGc"/>
    <property type="match status" value="1"/>
</dbReference>
<feature type="transmembrane region" description="Helical" evidence="2">
    <location>
        <begin position="657"/>
        <end position="681"/>
    </location>
</feature>
<dbReference type="Pfam" id="PF01841">
    <property type="entry name" value="Transglut_core"/>
    <property type="match status" value="1"/>
</dbReference>
<dbReference type="InterPro" id="IPR038765">
    <property type="entry name" value="Papain-like_cys_pep_sf"/>
</dbReference>
<feature type="transmembrane region" description="Helical" evidence="2">
    <location>
        <begin position="88"/>
        <end position="107"/>
    </location>
</feature>
<feature type="compositionally biased region" description="Basic and acidic residues" evidence="1">
    <location>
        <begin position="808"/>
        <end position="825"/>
    </location>
</feature>
<feature type="compositionally biased region" description="Pro residues" evidence="1">
    <location>
        <begin position="619"/>
        <end position="631"/>
    </location>
</feature>
<accession>A0A7Y0LVR6</accession>
<sequence>MSRSPTSGSRTSGGRTSSASRSSSSPSSSRSARPVTVDVLVLTAALALALLPVLPAYGVAAVVPAIAGGLVLGAGVAVVAARRRWPTLLTLAAVVVVFLVAGGPLAAPSTTLAGVVPTGRTLTTLVAGAVTAWKESVTLDPPLGALGGVLVAPFLLALGGSALAASIALRVAAGGRAALAALVPPAVGVVALLLGTKEPVLGALAGASAVILLATWAAWRRGTLQARRVLTLALLVGVVGASGVVVGPLVAAQHPRYVLRDEITPPFDPRDYPSPLAGYRRYVKEWKDAALLTVRGLPAGTPVRIATMDAYDGVVWNVSDGDAAEGSGAFRRVGATLPRTLEGQDVSVEVEVLELPGVWLPTVGEPTSITIGAAGTSGPARTAGSANGSGQAATSRTAGAAAGTHEQLRFNDATGAAVLTGGLREGLRYTVDAVVPEVPTDEDIGEAEPGRQTLPRPSGVPDVVPLLAGEIAGTASSPVEIARALEAGLVERGWFSHGLTDAGDHPSLSGHGADRMTTLLSGELMVGDSEQYASAMALMARELGLPSRVVLGFWPDDEAVEAAAGSEEGLTLTGDDAQAWVEVAFAGHGWVPFRPTPDESKTPTDETPVEQSDPQPQVMQPPPPPADPVTPPEDDTEQPQTQDPEREEETASSWRRIALVAAAASVPLVLLLGPAAVLALLRRRRRRRRRLRGDGVARVVGGWDEVLDAARDLKHPGPAGRTRRETAAELADRFGDASRDPLAVLATGADAVVFGPGEPADDAVERYWSQVARTVAAMRAGVPRRRRLRARWSASSLRHRRRLRRAAAKDAARARRPGRDARSAEVPRSVRGARPPATVLGTRTKNPQSRRPRVPASARRDGKR</sequence>
<keyword evidence="2" id="KW-1133">Transmembrane helix</keyword>
<dbReference type="PANTHER" id="PTHR42736">
    <property type="entry name" value="PROTEIN-GLUTAMINE GAMMA-GLUTAMYLTRANSFERASE"/>
    <property type="match status" value="1"/>
</dbReference>
<dbReference type="InterPro" id="IPR052901">
    <property type="entry name" value="Bact_TGase-like"/>
</dbReference>
<keyword evidence="2" id="KW-0812">Transmembrane</keyword>
<keyword evidence="5" id="KW-1185">Reference proteome</keyword>
<feature type="transmembrane region" description="Helical" evidence="2">
    <location>
        <begin position="60"/>
        <end position="81"/>
    </location>
</feature>
<gene>
    <name evidence="4" type="ORF">HIR71_01015</name>
</gene>
<dbReference type="InterPro" id="IPR021878">
    <property type="entry name" value="TgpA_N"/>
</dbReference>
<dbReference type="Gene3D" id="3.10.620.30">
    <property type="match status" value="1"/>
</dbReference>
<feature type="transmembrane region" description="Helical" evidence="2">
    <location>
        <begin position="231"/>
        <end position="251"/>
    </location>
</feature>
<feature type="region of interest" description="Disordered" evidence="1">
    <location>
        <begin position="808"/>
        <end position="864"/>
    </location>
</feature>
<dbReference type="Pfam" id="PF11992">
    <property type="entry name" value="TgpA_N"/>
    <property type="match status" value="1"/>
</dbReference>
<evidence type="ECO:0000313" key="5">
    <source>
        <dbReference type="Proteomes" id="UP000562124"/>
    </source>
</evidence>
<feature type="transmembrane region" description="Helical" evidence="2">
    <location>
        <begin position="143"/>
        <end position="165"/>
    </location>
</feature>
<reference evidence="4 5" key="1">
    <citation type="submission" date="2020-04" db="EMBL/GenBank/DDBJ databases">
        <title>Sequencing and Assembly of C. fimi.</title>
        <authorList>
            <person name="Ramsey A.R."/>
        </authorList>
    </citation>
    <scope>NUCLEOTIDE SEQUENCE [LARGE SCALE GENOMIC DNA]</scope>
    <source>
        <strain evidence="4 5">SB</strain>
    </source>
</reference>
<dbReference type="AlphaFoldDB" id="A0A7Y0LVR6"/>
<dbReference type="Proteomes" id="UP000562124">
    <property type="component" value="Unassembled WGS sequence"/>
</dbReference>
<feature type="region of interest" description="Disordered" evidence="1">
    <location>
        <begin position="375"/>
        <end position="401"/>
    </location>
</feature>
<evidence type="ECO:0000256" key="1">
    <source>
        <dbReference type="SAM" id="MobiDB-lite"/>
    </source>
</evidence>
<dbReference type="PANTHER" id="PTHR42736:SF1">
    <property type="entry name" value="PROTEIN-GLUTAMINE GAMMA-GLUTAMYLTRANSFERASE"/>
    <property type="match status" value="1"/>
</dbReference>
<organism evidence="4 5">
    <name type="scientific">Cellulomonas fimi</name>
    <dbReference type="NCBI Taxonomy" id="1708"/>
    <lineage>
        <taxon>Bacteria</taxon>
        <taxon>Bacillati</taxon>
        <taxon>Actinomycetota</taxon>
        <taxon>Actinomycetes</taxon>
        <taxon>Micrococcales</taxon>
        <taxon>Cellulomonadaceae</taxon>
        <taxon>Cellulomonas</taxon>
    </lineage>
</organism>
<name>A0A7Y0LVR6_CELFI</name>
<feature type="transmembrane region" description="Helical" evidence="2">
    <location>
        <begin position="35"/>
        <end position="54"/>
    </location>
</feature>